<accession>A0A250KYL2</accession>
<evidence type="ECO:0000313" key="1">
    <source>
        <dbReference type="EMBL" id="BBA36707.1"/>
    </source>
</evidence>
<dbReference type="Proteomes" id="UP000266313">
    <property type="component" value="Chromosome"/>
</dbReference>
<evidence type="ECO:0000313" key="2">
    <source>
        <dbReference type="Proteomes" id="UP000266313"/>
    </source>
</evidence>
<organism evidence="1 2">
    <name type="scientific">Methylocaldum marinum</name>
    <dbReference type="NCBI Taxonomy" id="1432792"/>
    <lineage>
        <taxon>Bacteria</taxon>
        <taxon>Pseudomonadati</taxon>
        <taxon>Pseudomonadota</taxon>
        <taxon>Gammaproteobacteria</taxon>
        <taxon>Methylococcales</taxon>
        <taxon>Methylococcaceae</taxon>
        <taxon>Methylocaldum</taxon>
    </lineage>
</organism>
<protein>
    <submittedName>
        <fullName evidence="1">Uncharacterized protein</fullName>
    </submittedName>
</protein>
<dbReference type="EMBL" id="AP017928">
    <property type="protein sequence ID" value="BBA36707.1"/>
    <property type="molecule type" value="Genomic_DNA"/>
</dbReference>
<gene>
    <name evidence="1" type="ORF">sS8_4784</name>
</gene>
<keyword evidence="2" id="KW-1185">Reference proteome</keyword>
<dbReference type="KEGG" id="mmai:sS8_4784"/>
<reference evidence="1 2" key="1">
    <citation type="submission" date="2016-12" db="EMBL/GenBank/DDBJ databases">
        <title>Genome sequencing of Methylocaldum marinum.</title>
        <authorList>
            <person name="Takeuchi M."/>
            <person name="Kamagata Y."/>
            <person name="Hiraoka S."/>
            <person name="Oshima K."/>
            <person name="Hattori M."/>
            <person name="Iwasaki W."/>
        </authorList>
    </citation>
    <scope>NUCLEOTIDE SEQUENCE [LARGE SCALE GENOMIC DNA]</scope>
    <source>
        <strain evidence="1 2">S8</strain>
    </source>
</reference>
<dbReference type="AlphaFoldDB" id="A0A250KYL2"/>
<sequence length="54" mass="5929">MHSIVIVPKTFSFIRAYPLGLVSAADQPFAGPIVAVFANRPFALPAVDFDRRQL</sequence>
<name>A0A250KYL2_9GAMM</name>
<proteinExistence type="predicted"/>